<dbReference type="InterPro" id="IPR036191">
    <property type="entry name" value="RRF_sf"/>
</dbReference>
<dbReference type="InterPro" id="IPR002661">
    <property type="entry name" value="Ribosome_recyc_fac"/>
</dbReference>
<dbReference type="InterPro" id="IPR023584">
    <property type="entry name" value="Ribosome_recyc_fac_dom"/>
</dbReference>
<comment type="caution">
    <text evidence="6">The sequence shown here is derived from an EMBL/GenBank/DDBJ whole genome shotgun (WGS) entry which is preliminary data.</text>
</comment>
<dbReference type="CDD" id="cd00520">
    <property type="entry name" value="RRF"/>
    <property type="match status" value="1"/>
</dbReference>
<keyword evidence="3" id="KW-0963">Cytoplasm</keyword>
<dbReference type="NCBIfam" id="TIGR00496">
    <property type="entry name" value="frr"/>
    <property type="match status" value="1"/>
</dbReference>
<dbReference type="Gene3D" id="3.30.1360.40">
    <property type="match status" value="1"/>
</dbReference>
<dbReference type="Proteomes" id="UP001152321">
    <property type="component" value="Unassembled WGS sequence"/>
</dbReference>
<evidence type="ECO:0000256" key="4">
    <source>
        <dbReference type="SAM" id="MobiDB-lite"/>
    </source>
</evidence>
<evidence type="ECO:0000313" key="7">
    <source>
        <dbReference type="Proteomes" id="UP001152321"/>
    </source>
</evidence>
<organism evidence="6 7">
    <name type="scientific">Bdellovibrio svalbardensis</name>
    <dbReference type="NCBI Taxonomy" id="2972972"/>
    <lineage>
        <taxon>Bacteria</taxon>
        <taxon>Pseudomonadati</taxon>
        <taxon>Bdellovibrionota</taxon>
        <taxon>Bdellovibrionia</taxon>
        <taxon>Bdellovibrionales</taxon>
        <taxon>Pseudobdellovibrionaceae</taxon>
        <taxon>Bdellovibrio</taxon>
    </lineage>
</organism>
<dbReference type="SUPFAM" id="SSF55194">
    <property type="entry name" value="Ribosome recycling factor, RRF"/>
    <property type="match status" value="1"/>
</dbReference>
<keyword evidence="7" id="KW-1185">Reference proteome</keyword>
<evidence type="ECO:0000259" key="5">
    <source>
        <dbReference type="Pfam" id="PF01765"/>
    </source>
</evidence>
<comment type="subcellular location">
    <subcellularLocation>
        <location evidence="3">Cytoplasm</location>
    </subcellularLocation>
</comment>
<dbReference type="RefSeq" id="WP_277576522.1">
    <property type="nucleotide sequence ID" value="NZ_JANRMI010000001.1"/>
</dbReference>
<dbReference type="PANTHER" id="PTHR20982:SF3">
    <property type="entry name" value="MITOCHONDRIAL RIBOSOME RECYCLING FACTOR PSEUDO 1"/>
    <property type="match status" value="1"/>
</dbReference>
<feature type="region of interest" description="Disordered" evidence="4">
    <location>
        <begin position="138"/>
        <end position="160"/>
    </location>
</feature>
<dbReference type="Gene3D" id="1.10.132.20">
    <property type="entry name" value="Ribosome-recycling factor"/>
    <property type="match status" value="1"/>
</dbReference>
<keyword evidence="2 3" id="KW-0648">Protein biosynthesis</keyword>
<dbReference type="EMBL" id="JANRMI010000001">
    <property type="protein sequence ID" value="MDG0815044.1"/>
    <property type="molecule type" value="Genomic_DNA"/>
</dbReference>
<dbReference type="HAMAP" id="MF_00040">
    <property type="entry name" value="RRF"/>
    <property type="match status" value="1"/>
</dbReference>
<gene>
    <name evidence="3 6" type="primary">frr</name>
    <name evidence="6" type="ORF">NWE73_01630</name>
</gene>
<evidence type="ECO:0000256" key="3">
    <source>
        <dbReference type="HAMAP-Rule" id="MF_00040"/>
    </source>
</evidence>
<evidence type="ECO:0000313" key="6">
    <source>
        <dbReference type="EMBL" id="MDG0815044.1"/>
    </source>
</evidence>
<protein>
    <recommendedName>
        <fullName evidence="3">Ribosome-recycling factor</fullName>
        <shortName evidence="3">RRF</shortName>
    </recommendedName>
    <alternativeName>
        <fullName evidence="3">Ribosome-releasing factor</fullName>
    </alternativeName>
</protein>
<proteinExistence type="inferred from homology"/>
<reference evidence="6" key="1">
    <citation type="submission" date="2022-08" db="EMBL/GenBank/DDBJ databases">
        <title>Novel Bdellovibrio Species Isolated from Svalbard: Designation Bdellovibrio svalbardensis.</title>
        <authorList>
            <person name="Mitchell R.J."/>
            <person name="Choi S.Y."/>
        </authorList>
    </citation>
    <scope>NUCLEOTIDE SEQUENCE</scope>
    <source>
        <strain evidence="6">PAP01</strain>
    </source>
</reference>
<accession>A0ABT6DGI2</accession>
<comment type="function">
    <text evidence="3">Responsible for the release of ribosomes from messenger RNA at the termination of protein biosynthesis. May increase the efficiency of translation by recycling ribosomes from one round of translation to another.</text>
</comment>
<dbReference type="PANTHER" id="PTHR20982">
    <property type="entry name" value="RIBOSOME RECYCLING FACTOR"/>
    <property type="match status" value="1"/>
</dbReference>
<sequence>MAIADVKKNAQTQMEKAVNALGEELKKIRTGRAQVSMLDNIRVNYYGTPSPLSQVASISTPDAKSFLIAPWEVSILKDIEQAIVKSELGMAPMNDGKVIRLKVPDLTEERRKDLAKQVKKIAEEARVAVRMARRDANDEIKKMKADKKAPLSEDEAKKAETDIQKATDDFIKKVDQIAEEKEKSILTI</sequence>
<name>A0ABT6DGI2_9BACT</name>
<evidence type="ECO:0000256" key="2">
    <source>
        <dbReference type="ARBA" id="ARBA00022917"/>
    </source>
</evidence>
<evidence type="ECO:0000256" key="1">
    <source>
        <dbReference type="ARBA" id="ARBA00005912"/>
    </source>
</evidence>
<dbReference type="Pfam" id="PF01765">
    <property type="entry name" value="RRF"/>
    <property type="match status" value="1"/>
</dbReference>
<feature type="domain" description="Ribosome recycling factor" evidence="5">
    <location>
        <begin position="23"/>
        <end position="186"/>
    </location>
</feature>
<comment type="similarity">
    <text evidence="1 3">Belongs to the RRF family.</text>
</comment>